<keyword evidence="2" id="KW-1185">Reference proteome</keyword>
<gene>
    <name evidence="1" type="ORF">KY290_001092</name>
</gene>
<dbReference type="EMBL" id="JAIVGD010000001">
    <property type="protein sequence ID" value="KAH0781494.1"/>
    <property type="molecule type" value="Genomic_DNA"/>
</dbReference>
<name>A0ABQ7WL65_SOLTU</name>
<accession>A0ABQ7WL65</accession>
<evidence type="ECO:0000313" key="1">
    <source>
        <dbReference type="EMBL" id="KAH0781494.1"/>
    </source>
</evidence>
<organism evidence="1 2">
    <name type="scientific">Solanum tuberosum</name>
    <name type="common">Potato</name>
    <dbReference type="NCBI Taxonomy" id="4113"/>
    <lineage>
        <taxon>Eukaryota</taxon>
        <taxon>Viridiplantae</taxon>
        <taxon>Streptophyta</taxon>
        <taxon>Embryophyta</taxon>
        <taxon>Tracheophyta</taxon>
        <taxon>Spermatophyta</taxon>
        <taxon>Magnoliopsida</taxon>
        <taxon>eudicotyledons</taxon>
        <taxon>Gunneridae</taxon>
        <taxon>Pentapetalae</taxon>
        <taxon>asterids</taxon>
        <taxon>lamiids</taxon>
        <taxon>Solanales</taxon>
        <taxon>Solanaceae</taxon>
        <taxon>Solanoideae</taxon>
        <taxon>Solaneae</taxon>
        <taxon>Solanum</taxon>
    </lineage>
</organism>
<protein>
    <submittedName>
        <fullName evidence="1">Uncharacterized protein</fullName>
    </submittedName>
</protein>
<dbReference type="Proteomes" id="UP000826656">
    <property type="component" value="Unassembled WGS sequence"/>
</dbReference>
<dbReference type="PANTHER" id="PTHR31973:SF191">
    <property type="entry name" value="OS05G0489400 PROTEIN"/>
    <property type="match status" value="1"/>
</dbReference>
<sequence>MYLLEVCDKSKISLYGHRVFFYVLCDRLFKLEEGAMHIGVLFICKQVSCTREWHHENRTITSSFIERKHLNEIGSNRNGSLANFRDRVSVDLRAKVTLSQVKRGKRKAISLLDGDIKDQFKMKWDYCNEIDRKIQEIQMLLLGVMKKEPSQWTMAYFSSDAKSDMLLNNVCEVYNSMILDARDKTILTLLEKLRYLLMARMLANREKAEQ</sequence>
<evidence type="ECO:0000313" key="2">
    <source>
        <dbReference type="Proteomes" id="UP000826656"/>
    </source>
</evidence>
<reference evidence="1 2" key="1">
    <citation type="journal article" date="2021" name="bioRxiv">
        <title>Chromosome-scale and haplotype-resolved genome assembly of a tetraploid potato cultivar.</title>
        <authorList>
            <person name="Sun H."/>
            <person name="Jiao W.-B."/>
            <person name="Krause K."/>
            <person name="Campoy J.A."/>
            <person name="Goel M."/>
            <person name="Folz-Donahue K."/>
            <person name="Kukat C."/>
            <person name="Huettel B."/>
            <person name="Schneeberger K."/>
        </authorList>
    </citation>
    <scope>NUCLEOTIDE SEQUENCE [LARGE SCALE GENOMIC DNA]</scope>
    <source>
        <strain evidence="1">SolTubOtavaFocal</strain>
        <tissue evidence="1">Leaves</tissue>
    </source>
</reference>
<comment type="caution">
    <text evidence="1">The sequence shown here is derived from an EMBL/GenBank/DDBJ whole genome shotgun (WGS) entry which is preliminary data.</text>
</comment>
<dbReference type="PANTHER" id="PTHR31973">
    <property type="entry name" value="POLYPROTEIN, PUTATIVE-RELATED"/>
    <property type="match status" value="1"/>
</dbReference>
<proteinExistence type="predicted"/>